<evidence type="ECO:0000313" key="6">
    <source>
        <dbReference type="Proteomes" id="UP000530928"/>
    </source>
</evidence>
<name>A0A7W0HTQ4_9ACTN</name>
<dbReference type="InterPro" id="IPR028082">
    <property type="entry name" value="Peripla_BP_I"/>
</dbReference>
<sequence>MSRITIKDVAELADVSPATVSRVLNHGPTVAEDLRDRVMAAIRQLGYRPNSQARFLRTRATTVLGLIISDITNPFFTSMVRGAEDAASKAGYSVVLANTDEDLDKERRYIEVAAAENMAGVILSPASATRTSIELLLERGVPVVTVDRRLQTAKVDRVGVNNVRAAQEAVIRLVDQGCRRIGFIAGPAEVTTAADRLSGYKHGLRASGLPFSRELVVRGDYRIEGGRAAAATLMRLDPRPDALFVSNNLMTLGAVMTLRDLGLSYPSDIKLAAFDDMSWTLGLSDTMTLISQPTYEIGRQACELLLRRIAGERFPPRHVVLGATLD</sequence>
<keyword evidence="3" id="KW-0804">Transcription</keyword>
<keyword evidence="6" id="KW-1185">Reference proteome</keyword>
<dbReference type="Proteomes" id="UP000530928">
    <property type="component" value="Unassembled WGS sequence"/>
</dbReference>
<dbReference type="PROSITE" id="PS50932">
    <property type="entry name" value="HTH_LACI_2"/>
    <property type="match status" value="1"/>
</dbReference>
<dbReference type="RefSeq" id="WP_344982570.1">
    <property type="nucleotide sequence ID" value="NZ_BAABAM010000004.1"/>
</dbReference>
<evidence type="ECO:0000259" key="4">
    <source>
        <dbReference type="PROSITE" id="PS50932"/>
    </source>
</evidence>
<organism evidence="5 6">
    <name type="scientific">Nonomuraea soli</name>
    <dbReference type="NCBI Taxonomy" id="1032476"/>
    <lineage>
        <taxon>Bacteria</taxon>
        <taxon>Bacillati</taxon>
        <taxon>Actinomycetota</taxon>
        <taxon>Actinomycetes</taxon>
        <taxon>Streptosporangiales</taxon>
        <taxon>Streptosporangiaceae</taxon>
        <taxon>Nonomuraea</taxon>
    </lineage>
</organism>
<dbReference type="SUPFAM" id="SSF47413">
    <property type="entry name" value="lambda repressor-like DNA-binding domains"/>
    <property type="match status" value="1"/>
</dbReference>
<dbReference type="InterPro" id="IPR010982">
    <property type="entry name" value="Lambda_DNA-bd_dom_sf"/>
</dbReference>
<protein>
    <submittedName>
        <fullName evidence="5">LacI family transcriptional regulator</fullName>
    </submittedName>
</protein>
<dbReference type="CDD" id="cd01392">
    <property type="entry name" value="HTH_LacI"/>
    <property type="match status" value="1"/>
</dbReference>
<dbReference type="Pfam" id="PF00356">
    <property type="entry name" value="LacI"/>
    <property type="match status" value="1"/>
</dbReference>
<dbReference type="GO" id="GO:0003700">
    <property type="term" value="F:DNA-binding transcription factor activity"/>
    <property type="evidence" value="ECO:0007669"/>
    <property type="project" value="TreeGrafter"/>
</dbReference>
<reference evidence="5 6" key="1">
    <citation type="submission" date="2020-07" db="EMBL/GenBank/DDBJ databases">
        <title>Genomic Encyclopedia of Type Strains, Phase IV (KMG-IV): sequencing the most valuable type-strain genomes for metagenomic binning, comparative biology and taxonomic classification.</title>
        <authorList>
            <person name="Goeker M."/>
        </authorList>
    </citation>
    <scope>NUCLEOTIDE SEQUENCE [LARGE SCALE GENOMIC DNA]</scope>
    <source>
        <strain evidence="5 6">DSM 45533</strain>
    </source>
</reference>
<dbReference type="SUPFAM" id="SSF53822">
    <property type="entry name" value="Periplasmic binding protein-like I"/>
    <property type="match status" value="1"/>
</dbReference>
<dbReference type="EMBL" id="JACDUR010000006">
    <property type="protein sequence ID" value="MBA2894956.1"/>
    <property type="molecule type" value="Genomic_DNA"/>
</dbReference>
<dbReference type="InterPro" id="IPR001761">
    <property type="entry name" value="Peripla_BP/Lac1_sug-bd_dom"/>
</dbReference>
<feature type="domain" description="HTH lacI-type" evidence="4">
    <location>
        <begin position="4"/>
        <end position="58"/>
    </location>
</feature>
<gene>
    <name evidence="5" type="ORF">HNR30_006328</name>
</gene>
<dbReference type="GO" id="GO:0000976">
    <property type="term" value="F:transcription cis-regulatory region binding"/>
    <property type="evidence" value="ECO:0007669"/>
    <property type="project" value="TreeGrafter"/>
</dbReference>
<evidence type="ECO:0000256" key="3">
    <source>
        <dbReference type="ARBA" id="ARBA00023163"/>
    </source>
</evidence>
<dbReference type="PROSITE" id="PS00356">
    <property type="entry name" value="HTH_LACI_1"/>
    <property type="match status" value="1"/>
</dbReference>
<evidence type="ECO:0000313" key="5">
    <source>
        <dbReference type="EMBL" id="MBA2894956.1"/>
    </source>
</evidence>
<keyword evidence="1" id="KW-0805">Transcription regulation</keyword>
<dbReference type="PRINTS" id="PR00036">
    <property type="entry name" value="HTHLACI"/>
</dbReference>
<dbReference type="PANTHER" id="PTHR30146">
    <property type="entry name" value="LACI-RELATED TRANSCRIPTIONAL REPRESSOR"/>
    <property type="match status" value="1"/>
</dbReference>
<dbReference type="SMART" id="SM00354">
    <property type="entry name" value="HTH_LACI"/>
    <property type="match status" value="1"/>
</dbReference>
<comment type="caution">
    <text evidence="5">The sequence shown here is derived from an EMBL/GenBank/DDBJ whole genome shotgun (WGS) entry which is preliminary data.</text>
</comment>
<dbReference type="Gene3D" id="1.10.260.40">
    <property type="entry name" value="lambda repressor-like DNA-binding domains"/>
    <property type="match status" value="1"/>
</dbReference>
<dbReference type="Gene3D" id="3.40.50.2300">
    <property type="match status" value="2"/>
</dbReference>
<proteinExistence type="predicted"/>
<dbReference type="Pfam" id="PF00532">
    <property type="entry name" value="Peripla_BP_1"/>
    <property type="match status" value="1"/>
</dbReference>
<dbReference type="CDD" id="cd06267">
    <property type="entry name" value="PBP1_LacI_sugar_binding-like"/>
    <property type="match status" value="1"/>
</dbReference>
<dbReference type="InterPro" id="IPR000843">
    <property type="entry name" value="HTH_LacI"/>
</dbReference>
<accession>A0A7W0HTQ4</accession>
<dbReference type="PANTHER" id="PTHR30146:SF109">
    <property type="entry name" value="HTH-TYPE TRANSCRIPTIONAL REGULATOR GALS"/>
    <property type="match status" value="1"/>
</dbReference>
<evidence type="ECO:0000256" key="1">
    <source>
        <dbReference type="ARBA" id="ARBA00023015"/>
    </source>
</evidence>
<dbReference type="AlphaFoldDB" id="A0A7W0HTQ4"/>
<evidence type="ECO:0000256" key="2">
    <source>
        <dbReference type="ARBA" id="ARBA00023125"/>
    </source>
</evidence>
<keyword evidence="2" id="KW-0238">DNA-binding</keyword>